<accession>A0AAE9SPG7</accession>
<evidence type="ECO:0000313" key="5">
    <source>
        <dbReference type="Proteomes" id="UP001059912"/>
    </source>
</evidence>
<protein>
    <submittedName>
        <fullName evidence="2">Helix-turn-helix transcriptional regulator</fullName>
    </submittedName>
</protein>
<dbReference type="SMART" id="SM00530">
    <property type="entry name" value="HTH_XRE"/>
    <property type="match status" value="1"/>
</dbReference>
<reference evidence="2" key="1">
    <citation type="submission" date="2020-03" db="EMBL/GenBank/DDBJ databases">
        <title>Five strains of Vibrio campbellii isolated from Mariana Trench.</title>
        <authorList>
            <person name="Liang J."/>
            <person name="Zhang X.-H."/>
        </authorList>
    </citation>
    <scope>NUCLEOTIDE SEQUENCE</scope>
    <source>
        <strain evidence="3">LJC013</strain>
        <strain evidence="2">LJC014</strain>
    </source>
</reference>
<evidence type="ECO:0000259" key="1">
    <source>
        <dbReference type="PROSITE" id="PS50943"/>
    </source>
</evidence>
<name>A0AAE9SPG7_9VIBR</name>
<evidence type="ECO:0000313" key="2">
    <source>
        <dbReference type="EMBL" id="UTZ29317.1"/>
    </source>
</evidence>
<evidence type="ECO:0000313" key="3">
    <source>
        <dbReference type="EMBL" id="UTZ34388.1"/>
    </source>
</evidence>
<organism evidence="2 4">
    <name type="scientific">Vibrio campbellii</name>
    <dbReference type="NCBI Taxonomy" id="680"/>
    <lineage>
        <taxon>Bacteria</taxon>
        <taxon>Pseudomonadati</taxon>
        <taxon>Pseudomonadota</taxon>
        <taxon>Gammaproteobacteria</taxon>
        <taxon>Vibrionales</taxon>
        <taxon>Vibrionaceae</taxon>
        <taxon>Vibrio</taxon>
    </lineage>
</organism>
<dbReference type="InterPro" id="IPR001387">
    <property type="entry name" value="Cro/C1-type_HTH"/>
</dbReference>
<dbReference type="Gene3D" id="1.10.260.40">
    <property type="entry name" value="lambda repressor-like DNA-binding domains"/>
    <property type="match status" value="1"/>
</dbReference>
<dbReference type="Proteomes" id="UP001058687">
    <property type="component" value="Chromosome 2"/>
</dbReference>
<dbReference type="GO" id="GO:0003677">
    <property type="term" value="F:DNA binding"/>
    <property type="evidence" value="ECO:0007669"/>
    <property type="project" value="InterPro"/>
</dbReference>
<sequence length="183" mass="21083">MKDVNTLGGRLNEVLFMKGMSAAELSRKVSIEAGYISKILNNKIKKPHKNMRKIAESLDVSYEWLMTGKEVSGGYEKLHDIESLVNSEFQKIGTFETDMPISKFEKIIYHDDSINIVTTRKLGGGLYLFRREGDIIELYREDNFLTMSWHPDSPKKTDSPIGKVISRINREHINDKKIEFIKN</sequence>
<gene>
    <name evidence="2" type="ORF">HB761_22080</name>
    <name evidence="3" type="ORF">HB762_24805</name>
</gene>
<dbReference type="RefSeq" id="WP_005531935.1">
    <property type="nucleotide sequence ID" value="NZ_CP030789.1"/>
</dbReference>
<feature type="domain" description="HTH cro/C1-type" evidence="1">
    <location>
        <begin position="18"/>
        <end position="65"/>
    </location>
</feature>
<proteinExistence type="predicted"/>
<dbReference type="Pfam" id="PF12844">
    <property type="entry name" value="HTH_19"/>
    <property type="match status" value="1"/>
</dbReference>
<dbReference type="EMBL" id="CP050471">
    <property type="protein sequence ID" value="UTZ34388.1"/>
    <property type="molecule type" value="Genomic_DNA"/>
</dbReference>
<dbReference type="SUPFAM" id="SSF47413">
    <property type="entry name" value="lambda repressor-like DNA-binding domains"/>
    <property type="match status" value="1"/>
</dbReference>
<dbReference type="CDD" id="cd00093">
    <property type="entry name" value="HTH_XRE"/>
    <property type="match status" value="1"/>
</dbReference>
<evidence type="ECO:0000313" key="4">
    <source>
        <dbReference type="Proteomes" id="UP001058687"/>
    </source>
</evidence>
<dbReference type="EMBL" id="CP050468">
    <property type="protein sequence ID" value="UTZ29317.1"/>
    <property type="molecule type" value="Genomic_DNA"/>
</dbReference>
<dbReference type="Proteomes" id="UP001059912">
    <property type="component" value="Chromosome 2"/>
</dbReference>
<dbReference type="InterPro" id="IPR010982">
    <property type="entry name" value="Lambda_DNA-bd_dom_sf"/>
</dbReference>
<dbReference type="AlphaFoldDB" id="A0AAE9SPG7"/>
<dbReference type="PROSITE" id="PS50943">
    <property type="entry name" value="HTH_CROC1"/>
    <property type="match status" value="1"/>
</dbReference>
<keyword evidence="5" id="KW-1185">Reference proteome</keyword>